<name>A0A367EKZ9_9ACTN</name>
<dbReference type="EMBL" id="QOIM01000032">
    <property type="protein sequence ID" value="RCG18711.1"/>
    <property type="molecule type" value="Genomic_DNA"/>
</dbReference>
<comment type="caution">
    <text evidence="1">The sequence shown here is derived from an EMBL/GenBank/DDBJ whole genome shotgun (WGS) entry which is preliminary data.</text>
</comment>
<dbReference type="Proteomes" id="UP000253507">
    <property type="component" value="Unassembled WGS sequence"/>
</dbReference>
<organism evidence="1 2">
    <name type="scientific">Streptomyces reniochalinae</name>
    <dbReference type="NCBI Taxonomy" id="2250578"/>
    <lineage>
        <taxon>Bacteria</taxon>
        <taxon>Bacillati</taxon>
        <taxon>Actinomycetota</taxon>
        <taxon>Actinomycetes</taxon>
        <taxon>Kitasatosporales</taxon>
        <taxon>Streptomycetaceae</taxon>
        <taxon>Streptomyces</taxon>
    </lineage>
</organism>
<dbReference type="InterPro" id="IPR027417">
    <property type="entry name" value="P-loop_NTPase"/>
</dbReference>
<protein>
    <recommendedName>
        <fullName evidence="3">Uridine kinase</fullName>
    </recommendedName>
</protein>
<dbReference type="RefSeq" id="WP_114015618.1">
    <property type="nucleotide sequence ID" value="NZ_QOIM01000032.1"/>
</dbReference>
<proteinExistence type="predicted"/>
<gene>
    <name evidence="1" type="ORF">DQ392_12335</name>
</gene>
<evidence type="ECO:0000313" key="2">
    <source>
        <dbReference type="Proteomes" id="UP000253507"/>
    </source>
</evidence>
<dbReference type="Gene3D" id="3.40.50.300">
    <property type="entry name" value="P-loop containing nucleotide triphosphate hydrolases"/>
    <property type="match status" value="1"/>
</dbReference>
<dbReference type="OrthoDB" id="3237545at2"/>
<evidence type="ECO:0000313" key="1">
    <source>
        <dbReference type="EMBL" id="RCG18711.1"/>
    </source>
</evidence>
<dbReference type="SUPFAM" id="SSF52540">
    <property type="entry name" value="P-loop containing nucleoside triphosphate hydrolases"/>
    <property type="match status" value="1"/>
</dbReference>
<dbReference type="AlphaFoldDB" id="A0A367EKZ9"/>
<reference evidence="1 2" key="1">
    <citation type="submission" date="2018-06" db="EMBL/GenBank/DDBJ databases">
        <title>Streptomyces reniochalinae sp. nov. and Streptomyces diacarnus sp. nov. from marine sponges.</title>
        <authorList>
            <person name="Li L."/>
        </authorList>
    </citation>
    <scope>NUCLEOTIDE SEQUENCE [LARGE SCALE GENOMIC DNA]</scope>
    <source>
        <strain evidence="1 2">LHW50302</strain>
    </source>
</reference>
<accession>A0A367EKZ9</accession>
<keyword evidence="2" id="KW-1185">Reference proteome</keyword>
<evidence type="ECO:0008006" key="3">
    <source>
        <dbReference type="Google" id="ProtNLM"/>
    </source>
</evidence>
<sequence length="213" mass="23106">MPAPRTLEALAPHLSALPASCGPVRLVGVDGHAGSGKTTCARRLAALLGGAPVLHLDDVACHEALFDWTERLTTQVLRPLERGRSARYGVYDWVAGARTTQAVLPPAPVVLVEGVGAGRAALRPSLACLLWMDMPPGVAWRRGQERDGPAQRGFWDRWIPAERAHFAADPSRPFADYLVRERRESQGWYEVCGRTGEAPVSPVNMTLRISQGS</sequence>